<feature type="compositionally biased region" description="Basic and acidic residues" evidence="1">
    <location>
        <begin position="292"/>
        <end position="306"/>
    </location>
</feature>
<gene>
    <name evidence="2" type="ORF">FRX48_07581</name>
</gene>
<dbReference type="Proteomes" id="UP000324767">
    <property type="component" value="Unassembled WGS sequence"/>
</dbReference>
<name>A0A5M8PGI9_9LECA</name>
<feature type="compositionally biased region" description="Low complexity" evidence="1">
    <location>
        <begin position="421"/>
        <end position="432"/>
    </location>
</feature>
<dbReference type="AlphaFoldDB" id="A0A5M8PGI9"/>
<evidence type="ECO:0000256" key="1">
    <source>
        <dbReference type="SAM" id="MobiDB-lite"/>
    </source>
</evidence>
<feature type="compositionally biased region" description="Basic and acidic residues" evidence="1">
    <location>
        <begin position="393"/>
        <end position="415"/>
    </location>
</feature>
<feature type="compositionally biased region" description="Basic and acidic residues" evidence="1">
    <location>
        <begin position="128"/>
        <end position="146"/>
    </location>
</feature>
<evidence type="ECO:0000313" key="3">
    <source>
        <dbReference type="Proteomes" id="UP000324767"/>
    </source>
</evidence>
<feature type="compositionally biased region" description="Basic residues" evidence="1">
    <location>
        <begin position="499"/>
        <end position="513"/>
    </location>
</feature>
<feature type="compositionally biased region" description="Low complexity" evidence="1">
    <location>
        <begin position="471"/>
        <end position="486"/>
    </location>
</feature>
<feature type="compositionally biased region" description="Basic and acidic residues" evidence="1">
    <location>
        <begin position="340"/>
        <end position="351"/>
    </location>
</feature>
<reference evidence="2 3" key="1">
    <citation type="submission" date="2019-09" db="EMBL/GenBank/DDBJ databases">
        <title>The hologenome of the rock-dwelling lichen Lasallia pustulata.</title>
        <authorList>
            <person name="Greshake Tzovaras B."/>
            <person name="Segers F."/>
            <person name="Bicker A."/>
            <person name="Dal Grande F."/>
            <person name="Otte J."/>
            <person name="Hankeln T."/>
            <person name="Schmitt I."/>
            <person name="Ebersberger I."/>
        </authorList>
    </citation>
    <scope>NUCLEOTIDE SEQUENCE [LARGE SCALE GENOMIC DNA]</scope>
    <source>
        <strain evidence="2">A1-1</strain>
    </source>
</reference>
<feature type="compositionally biased region" description="Basic and acidic residues" evidence="1">
    <location>
        <begin position="368"/>
        <end position="385"/>
    </location>
</feature>
<feature type="compositionally biased region" description="Gly residues" evidence="1">
    <location>
        <begin position="164"/>
        <end position="178"/>
    </location>
</feature>
<dbReference type="OrthoDB" id="5836119at2759"/>
<evidence type="ECO:0000313" key="2">
    <source>
        <dbReference type="EMBL" id="KAA6408499.1"/>
    </source>
</evidence>
<feature type="compositionally biased region" description="Pro residues" evidence="1">
    <location>
        <begin position="433"/>
        <end position="457"/>
    </location>
</feature>
<feature type="region of interest" description="Disordered" evidence="1">
    <location>
        <begin position="1"/>
        <end position="524"/>
    </location>
</feature>
<comment type="caution">
    <text evidence="2">The sequence shown here is derived from an EMBL/GenBank/DDBJ whole genome shotgun (WGS) entry which is preliminary data.</text>
</comment>
<sequence length="524" mass="55734">MPPKVAPQRQPPPRRNAKAIPAGDLPDAPTPKESLDLDNEGTHDAAMDAQLSESSGRLPPEPVSPALGSPARPAGSRTGSITGSASGRPVQRLDSLSRRSQSGSSPAPGAPGSKPAGLKFQPKSFIRRSKEEREAQARVEAEKLQARIEANAASSTSSDRGGRGGRGGYQSRGGGGMGRYKNERFGVSQASGVLGGTTRPEDGARKSRFGMRGPWSGTSRSSDFGSTRVKSEQGVKLEMDRDGDVSMGGIGGRRIKTEGGSVSSDEEPDGAAGPRVNIEHINLVSDEDTDEEPKSGKGKERARSERAPGWALKPVRLDRHEHVERAVGVSTEASSLTSAELRKKAREKDEAEGSLFIPAEEEEPATLKPEKKKPTAISKDIEFVRNSRKWKGVYRDSDGSDNDAPRIKQEPHPEDAMLIDTPPAATNPASAANPPPKPEPPPPPNPNPPQTPLPHAPNPSSKPTKTAPNGPATNKTSTSSPTNSASPPSPRPETPPPHNRPRRRHHPRRRGRERRALPAGGRLA</sequence>
<accession>A0A5M8PGI9</accession>
<feature type="compositionally biased region" description="Basic and acidic residues" evidence="1">
    <location>
        <begin position="229"/>
        <end position="244"/>
    </location>
</feature>
<feature type="compositionally biased region" description="Low complexity" evidence="1">
    <location>
        <begin position="92"/>
        <end position="118"/>
    </location>
</feature>
<feature type="compositionally biased region" description="Basic and acidic residues" evidence="1">
    <location>
        <begin position="315"/>
        <end position="325"/>
    </location>
</feature>
<feature type="compositionally biased region" description="Pro residues" evidence="1">
    <location>
        <begin position="487"/>
        <end position="498"/>
    </location>
</feature>
<feature type="compositionally biased region" description="Pro residues" evidence="1">
    <location>
        <begin position="1"/>
        <end position="14"/>
    </location>
</feature>
<protein>
    <submittedName>
        <fullName evidence="2">Uncharacterized protein</fullName>
    </submittedName>
</protein>
<dbReference type="EMBL" id="VXIT01000013">
    <property type="protein sequence ID" value="KAA6408499.1"/>
    <property type="molecule type" value="Genomic_DNA"/>
</dbReference>
<organism evidence="2 3">
    <name type="scientific">Lasallia pustulata</name>
    <dbReference type="NCBI Taxonomy" id="136370"/>
    <lineage>
        <taxon>Eukaryota</taxon>
        <taxon>Fungi</taxon>
        <taxon>Dikarya</taxon>
        <taxon>Ascomycota</taxon>
        <taxon>Pezizomycotina</taxon>
        <taxon>Lecanoromycetes</taxon>
        <taxon>OSLEUM clade</taxon>
        <taxon>Umbilicariomycetidae</taxon>
        <taxon>Umbilicariales</taxon>
        <taxon>Umbilicariaceae</taxon>
        <taxon>Lasallia</taxon>
    </lineage>
</organism>
<feature type="compositionally biased region" description="Polar residues" evidence="1">
    <location>
        <begin position="216"/>
        <end position="225"/>
    </location>
</feature>
<proteinExistence type="predicted"/>